<evidence type="ECO:0000313" key="2">
    <source>
        <dbReference type="EMBL" id="QDZ18512.1"/>
    </source>
</evidence>
<organism evidence="2 3">
    <name type="scientific">Chloropicon primus</name>
    <dbReference type="NCBI Taxonomy" id="1764295"/>
    <lineage>
        <taxon>Eukaryota</taxon>
        <taxon>Viridiplantae</taxon>
        <taxon>Chlorophyta</taxon>
        <taxon>Chloropicophyceae</taxon>
        <taxon>Chloropicales</taxon>
        <taxon>Chloropicaceae</taxon>
        <taxon>Chloropicon</taxon>
    </lineage>
</organism>
<accession>A0A5B8MGN9</accession>
<dbReference type="AlphaFoldDB" id="A0A5B8MGN9"/>
<feature type="region of interest" description="Disordered" evidence="1">
    <location>
        <begin position="1"/>
        <end position="20"/>
    </location>
</feature>
<dbReference type="GO" id="GO:0009187">
    <property type="term" value="P:cyclic nucleotide metabolic process"/>
    <property type="evidence" value="ECO:0007669"/>
    <property type="project" value="TreeGrafter"/>
</dbReference>
<proteinExistence type="predicted"/>
<gene>
    <name evidence="2" type="ORF">A3770_02p10300</name>
</gene>
<sequence>MTGETTTSPRTRTREGGKQQQYSLWITPQGRTGEGLGQIIGELAGKYETESFEPHVTLLSVFELQQEDLKSVEDSLSELARGTSPFEITLGSVVSGASFFQCVFLLCPVDGAPNADLVQLHQSVRKVLEGNEAVKVSLANPNYMPHLSLLYSGVQGEEKEGAKGQASAMLRERLPAEGGSSLSFGVRSFELYETPMGTGDNSTKSWRRVASFDLGG</sequence>
<reference evidence="2 3" key="1">
    <citation type="submission" date="2018-07" db="EMBL/GenBank/DDBJ databases">
        <title>The complete nuclear genome of the prasinophyte Chloropicon primus (CCMP1205).</title>
        <authorList>
            <person name="Pombert J.-F."/>
            <person name="Otis C."/>
            <person name="Turmel M."/>
            <person name="Lemieux C."/>
        </authorList>
    </citation>
    <scope>NUCLEOTIDE SEQUENCE [LARGE SCALE GENOMIC DNA]</scope>
    <source>
        <strain evidence="2 3">CCMP1205</strain>
    </source>
</reference>
<feature type="compositionally biased region" description="Low complexity" evidence="1">
    <location>
        <begin position="1"/>
        <end position="10"/>
    </location>
</feature>
<dbReference type="InterPro" id="IPR012386">
    <property type="entry name" value="Cyclic-nucl_3Pdiesterase"/>
</dbReference>
<protein>
    <submittedName>
        <fullName evidence="2">RNA ligase/cyclic nucleotide phosphodiesterase</fullName>
    </submittedName>
</protein>
<keyword evidence="3" id="KW-1185">Reference proteome</keyword>
<dbReference type="PANTHER" id="PTHR28141">
    <property type="entry name" value="2',3'-CYCLIC-NUCLEOTIDE 3'-PHOSPHODIESTERASE"/>
    <property type="match status" value="1"/>
</dbReference>
<dbReference type="GO" id="GO:0004113">
    <property type="term" value="F:2',3'-cyclic-nucleotide 3'-phosphodiesterase activity"/>
    <property type="evidence" value="ECO:0007669"/>
    <property type="project" value="TreeGrafter"/>
</dbReference>
<evidence type="ECO:0000313" key="3">
    <source>
        <dbReference type="Proteomes" id="UP000316726"/>
    </source>
</evidence>
<dbReference type="InterPro" id="IPR009097">
    <property type="entry name" value="Cyclic_Pdiesterase"/>
</dbReference>
<dbReference type="EMBL" id="CP031035">
    <property type="protein sequence ID" value="QDZ18512.1"/>
    <property type="molecule type" value="Genomic_DNA"/>
</dbReference>
<dbReference type="GO" id="GO:0016874">
    <property type="term" value="F:ligase activity"/>
    <property type="evidence" value="ECO:0007669"/>
    <property type="project" value="UniProtKB-KW"/>
</dbReference>
<dbReference type="Proteomes" id="UP000316726">
    <property type="component" value="Chromosome 2"/>
</dbReference>
<dbReference type="Gene3D" id="3.90.1140.10">
    <property type="entry name" value="Cyclic phosphodiesterase"/>
    <property type="match status" value="1"/>
</dbReference>
<dbReference type="STRING" id="1764295.A0A5B8MGN9"/>
<dbReference type="SUPFAM" id="SSF55144">
    <property type="entry name" value="LigT-like"/>
    <property type="match status" value="1"/>
</dbReference>
<dbReference type="Pfam" id="PF13563">
    <property type="entry name" value="2_5_RNA_ligase2"/>
    <property type="match status" value="1"/>
</dbReference>
<keyword evidence="2" id="KW-0436">Ligase</keyword>
<name>A0A5B8MGN9_9CHLO</name>
<evidence type="ECO:0000256" key="1">
    <source>
        <dbReference type="SAM" id="MobiDB-lite"/>
    </source>
</evidence>
<dbReference type="OrthoDB" id="514292at2759"/>
<dbReference type="PANTHER" id="PTHR28141:SF1">
    <property type="entry name" value="2',3'-CYCLIC-NUCLEOTIDE 3'-PHOSPHODIESTERASE"/>
    <property type="match status" value="1"/>
</dbReference>